<protein>
    <submittedName>
        <fullName evidence="2">Uncharacterized protein</fullName>
    </submittedName>
</protein>
<dbReference type="STRING" id="35722.A0A0B7N2Z4"/>
<gene>
    <name evidence="2" type="primary">PARPA_03347.1 scaffold 7264</name>
</gene>
<sequence>MPTSKTASPDSYHEHISYMLTHLNRLLMFYGRDTARCHFQLYQSRKRAPEMVVNILTHGAAKYNKSKRKKNEGRMSSEEKRRRRSPIRIRKNMQNLTQQQRTKLKWKPLPFQEEKEKCPLVIFVDGVFGKDMVKPKNIRCGAVGKLYLTLKKREAAGELIYTHDQAIRHWTMSTPVLGVYGMNKEQLVEVINKYNKKNSTVHFVRLGFSRWPYSIHSRC</sequence>
<name>A0A0B7N2Z4_9FUNG</name>
<reference evidence="2 3" key="1">
    <citation type="submission" date="2014-09" db="EMBL/GenBank/DDBJ databases">
        <authorList>
            <person name="Ellenberger Sabrina"/>
        </authorList>
    </citation>
    <scope>NUCLEOTIDE SEQUENCE [LARGE SCALE GENOMIC DNA]</scope>
    <source>
        <strain evidence="2 3">CBS 412.66</strain>
    </source>
</reference>
<evidence type="ECO:0000256" key="1">
    <source>
        <dbReference type="SAM" id="MobiDB-lite"/>
    </source>
</evidence>
<keyword evidence="3" id="KW-1185">Reference proteome</keyword>
<dbReference type="EMBL" id="LN722203">
    <property type="protein sequence ID" value="CEP09793.1"/>
    <property type="molecule type" value="Genomic_DNA"/>
</dbReference>
<dbReference type="OrthoDB" id="10563583at2759"/>
<evidence type="ECO:0000313" key="3">
    <source>
        <dbReference type="Proteomes" id="UP000054107"/>
    </source>
</evidence>
<dbReference type="Proteomes" id="UP000054107">
    <property type="component" value="Unassembled WGS sequence"/>
</dbReference>
<accession>A0A0B7N2Z4</accession>
<evidence type="ECO:0000313" key="2">
    <source>
        <dbReference type="EMBL" id="CEP09793.1"/>
    </source>
</evidence>
<dbReference type="AlphaFoldDB" id="A0A0B7N2Z4"/>
<feature type="region of interest" description="Disordered" evidence="1">
    <location>
        <begin position="62"/>
        <end position="86"/>
    </location>
</feature>
<proteinExistence type="predicted"/>
<organism evidence="2 3">
    <name type="scientific">Parasitella parasitica</name>
    <dbReference type="NCBI Taxonomy" id="35722"/>
    <lineage>
        <taxon>Eukaryota</taxon>
        <taxon>Fungi</taxon>
        <taxon>Fungi incertae sedis</taxon>
        <taxon>Mucoromycota</taxon>
        <taxon>Mucoromycotina</taxon>
        <taxon>Mucoromycetes</taxon>
        <taxon>Mucorales</taxon>
        <taxon>Mucorineae</taxon>
        <taxon>Mucoraceae</taxon>
        <taxon>Parasitella</taxon>
    </lineage>
</organism>